<evidence type="ECO:0000256" key="5">
    <source>
        <dbReference type="ARBA" id="ARBA00022679"/>
    </source>
</evidence>
<evidence type="ECO:0000256" key="11">
    <source>
        <dbReference type="ARBA" id="ARBA00022989"/>
    </source>
</evidence>
<dbReference type="PANTHER" id="PTHR46913:SF1">
    <property type="entry name" value="RING-H2 FINGER PROTEIN ATL16"/>
    <property type="match status" value="1"/>
</dbReference>
<dbReference type="PANTHER" id="PTHR46913">
    <property type="entry name" value="RING-H2 FINGER PROTEIN ATL16"/>
    <property type="match status" value="1"/>
</dbReference>
<dbReference type="EC" id="2.3.2.27" evidence="4"/>
<dbReference type="Gene3D" id="3.30.40.10">
    <property type="entry name" value="Zinc/RING finger domain, C3HC4 (zinc finger)"/>
    <property type="match status" value="1"/>
</dbReference>
<evidence type="ECO:0000256" key="4">
    <source>
        <dbReference type="ARBA" id="ARBA00012483"/>
    </source>
</evidence>
<evidence type="ECO:0000256" key="10">
    <source>
        <dbReference type="ARBA" id="ARBA00022833"/>
    </source>
</evidence>
<keyword evidence="8 13" id="KW-0863">Zinc-finger</keyword>
<evidence type="ECO:0000256" key="3">
    <source>
        <dbReference type="ARBA" id="ARBA00004906"/>
    </source>
</evidence>
<dbReference type="InterPro" id="IPR001841">
    <property type="entry name" value="Znf_RING"/>
</dbReference>
<keyword evidence="18" id="KW-1185">Reference proteome</keyword>
<proteinExistence type="predicted"/>
<gene>
    <name evidence="17" type="ORF">URODEC1_LOCUS96487</name>
</gene>
<feature type="domain" description="RING-type" evidence="16">
    <location>
        <begin position="144"/>
        <end position="186"/>
    </location>
</feature>
<comment type="pathway">
    <text evidence="3">Protein modification; protein ubiquitination.</text>
</comment>
<keyword evidence="5" id="KW-0808">Transferase</keyword>
<comment type="subcellular location">
    <subcellularLocation>
        <location evidence="2">Membrane</location>
        <topology evidence="2">Single-pass membrane protein</topology>
    </subcellularLocation>
</comment>
<dbReference type="InterPro" id="IPR013083">
    <property type="entry name" value="Znf_RING/FYVE/PHD"/>
</dbReference>
<feature type="transmembrane region" description="Helical" evidence="15">
    <location>
        <begin position="58"/>
        <end position="76"/>
    </location>
</feature>
<feature type="transmembrane region" description="Helical" evidence="15">
    <location>
        <begin position="33"/>
        <end position="52"/>
    </location>
</feature>
<evidence type="ECO:0000313" key="18">
    <source>
        <dbReference type="Proteomes" id="UP001497457"/>
    </source>
</evidence>
<reference evidence="17 18" key="2">
    <citation type="submission" date="2024-10" db="EMBL/GenBank/DDBJ databases">
        <authorList>
            <person name="Ryan C."/>
        </authorList>
    </citation>
    <scope>NUCLEOTIDE SEQUENCE [LARGE SCALE GENOMIC DNA]</scope>
</reference>
<dbReference type="SMART" id="SM00184">
    <property type="entry name" value="RING"/>
    <property type="match status" value="1"/>
</dbReference>
<evidence type="ECO:0000256" key="14">
    <source>
        <dbReference type="SAM" id="MobiDB-lite"/>
    </source>
</evidence>
<dbReference type="EMBL" id="OZ075114">
    <property type="protein sequence ID" value="CAL5059128.1"/>
    <property type="molecule type" value="Genomic_DNA"/>
</dbReference>
<keyword evidence="10" id="KW-0862">Zinc</keyword>
<evidence type="ECO:0000256" key="12">
    <source>
        <dbReference type="ARBA" id="ARBA00023136"/>
    </source>
</evidence>
<evidence type="ECO:0000259" key="16">
    <source>
        <dbReference type="PROSITE" id="PS50089"/>
    </source>
</evidence>
<dbReference type="FunFam" id="3.30.40.10:FF:000672">
    <property type="entry name" value="E3 ubiquitin-protein ligase ATL41"/>
    <property type="match status" value="1"/>
</dbReference>
<evidence type="ECO:0000256" key="15">
    <source>
        <dbReference type="SAM" id="Phobius"/>
    </source>
</evidence>
<sequence length="222" mass="23054">MLNLYPRHQLQLHHASSDAGDENVEADGGYNPFYGIAVVCVSIFLFCVLAASVSVWKALAITALAAVLLGLAGCFAPKGWFRPSGPAAGGGAEVVVVTVTAGAARPGYPCAQVNAPPAFAFQCPQLKAADGEGEAAAAASCVVCSVCLEDVRGGEMVRQVPACRHVFHVGCIDIWLHSHRTCPMCRCVVSSPAEKVTPKDDAAEAAALPESSDDHDDELPPV</sequence>
<evidence type="ECO:0000313" key="17">
    <source>
        <dbReference type="EMBL" id="CAL5059128.1"/>
    </source>
</evidence>
<evidence type="ECO:0000256" key="1">
    <source>
        <dbReference type="ARBA" id="ARBA00000900"/>
    </source>
</evidence>
<accession>A0ABC9EKI0</accession>
<evidence type="ECO:0000256" key="13">
    <source>
        <dbReference type="PROSITE-ProRule" id="PRU00175"/>
    </source>
</evidence>
<keyword evidence="6 15" id="KW-0812">Transmembrane</keyword>
<dbReference type="AlphaFoldDB" id="A0ABC9EKI0"/>
<feature type="compositionally biased region" description="Acidic residues" evidence="14">
    <location>
        <begin position="211"/>
        <end position="222"/>
    </location>
</feature>
<dbReference type="PROSITE" id="PS50089">
    <property type="entry name" value="ZF_RING_2"/>
    <property type="match status" value="1"/>
</dbReference>
<protein>
    <recommendedName>
        <fullName evidence="4">RING-type E3 ubiquitin transferase</fullName>
        <ecNumber evidence="4">2.3.2.27</ecNumber>
    </recommendedName>
</protein>
<reference evidence="18" key="1">
    <citation type="submission" date="2024-06" db="EMBL/GenBank/DDBJ databases">
        <authorList>
            <person name="Ryan C."/>
        </authorList>
    </citation>
    <scope>NUCLEOTIDE SEQUENCE [LARGE SCALE GENOMIC DNA]</scope>
</reference>
<dbReference type="Pfam" id="PF13639">
    <property type="entry name" value="zf-RING_2"/>
    <property type="match status" value="1"/>
</dbReference>
<keyword evidence="7" id="KW-0479">Metal-binding</keyword>
<dbReference type="Proteomes" id="UP001497457">
    <property type="component" value="Chromosome 4rd"/>
</dbReference>
<keyword evidence="12 15" id="KW-0472">Membrane</keyword>
<keyword evidence="11 15" id="KW-1133">Transmembrane helix</keyword>
<dbReference type="GO" id="GO:0061630">
    <property type="term" value="F:ubiquitin protein ligase activity"/>
    <property type="evidence" value="ECO:0007669"/>
    <property type="project" value="UniProtKB-EC"/>
</dbReference>
<dbReference type="SUPFAM" id="SSF57850">
    <property type="entry name" value="RING/U-box"/>
    <property type="match status" value="1"/>
</dbReference>
<evidence type="ECO:0000256" key="8">
    <source>
        <dbReference type="ARBA" id="ARBA00022771"/>
    </source>
</evidence>
<dbReference type="GO" id="GO:0008270">
    <property type="term" value="F:zinc ion binding"/>
    <property type="evidence" value="ECO:0007669"/>
    <property type="project" value="UniProtKB-KW"/>
</dbReference>
<name>A0ABC9EKI0_9POAL</name>
<feature type="region of interest" description="Disordered" evidence="14">
    <location>
        <begin position="198"/>
        <end position="222"/>
    </location>
</feature>
<keyword evidence="9" id="KW-0833">Ubl conjugation pathway</keyword>
<evidence type="ECO:0000256" key="2">
    <source>
        <dbReference type="ARBA" id="ARBA00004167"/>
    </source>
</evidence>
<dbReference type="InterPro" id="IPR044600">
    <property type="entry name" value="ATL1/ATL16-like"/>
</dbReference>
<comment type="catalytic activity">
    <reaction evidence="1">
        <text>S-ubiquitinyl-[E2 ubiquitin-conjugating enzyme]-L-cysteine + [acceptor protein]-L-lysine = [E2 ubiquitin-conjugating enzyme]-L-cysteine + N(6)-ubiquitinyl-[acceptor protein]-L-lysine.</text>
        <dbReference type="EC" id="2.3.2.27"/>
    </reaction>
</comment>
<organism evidence="17 18">
    <name type="scientific">Urochloa decumbens</name>
    <dbReference type="NCBI Taxonomy" id="240449"/>
    <lineage>
        <taxon>Eukaryota</taxon>
        <taxon>Viridiplantae</taxon>
        <taxon>Streptophyta</taxon>
        <taxon>Embryophyta</taxon>
        <taxon>Tracheophyta</taxon>
        <taxon>Spermatophyta</taxon>
        <taxon>Magnoliopsida</taxon>
        <taxon>Liliopsida</taxon>
        <taxon>Poales</taxon>
        <taxon>Poaceae</taxon>
        <taxon>PACMAD clade</taxon>
        <taxon>Panicoideae</taxon>
        <taxon>Panicodae</taxon>
        <taxon>Paniceae</taxon>
        <taxon>Melinidinae</taxon>
        <taxon>Urochloa</taxon>
    </lineage>
</organism>
<dbReference type="GO" id="GO:0016020">
    <property type="term" value="C:membrane"/>
    <property type="evidence" value="ECO:0007669"/>
    <property type="project" value="UniProtKB-SubCell"/>
</dbReference>
<evidence type="ECO:0000256" key="6">
    <source>
        <dbReference type="ARBA" id="ARBA00022692"/>
    </source>
</evidence>
<evidence type="ECO:0000256" key="7">
    <source>
        <dbReference type="ARBA" id="ARBA00022723"/>
    </source>
</evidence>
<evidence type="ECO:0000256" key="9">
    <source>
        <dbReference type="ARBA" id="ARBA00022786"/>
    </source>
</evidence>